<evidence type="ECO:0000259" key="2">
    <source>
        <dbReference type="Pfam" id="PF13026"/>
    </source>
</evidence>
<comment type="caution">
    <text evidence="3">The sequence shown here is derived from an EMBL/GenBank/DDBJ whole genome shotgun (WGS) entry which is preliminary data.</text>
</comment>
<accession>A0A7C1GP80</accession>
<dbReference type="Pfam" id="PF13026">
    <property type="entry name" value="DUF3887"/>
    <property type="match status" value="1"/>
</dbReference>
<feature type="domain" description="Serine aminopeptidase S33" evidence="1">
    <location>
        <begin position="185"/>
        <end position="282"/>
    </location>
</feature>
<dbReference type="PANTHER" id="PTHR43265:SF1">
    <property type="entry name" value="ESTERASE ESTD"/>
    <property type="match status" value="1"/>
</dbReference>
<dbReference type="Gene3D" id="3.10.450.590">
    <property type="match status" value="1"/>
</dbReference>
<name>A0A7C1GP80_9BACT</name>
<dbReference type="AlphaFoldDB" id="A0A7C1GP80"/>
<dbReference type="InterPro" id="IPR029058">
    <property type="entry name" value="AB_hydrolase_fold"/>
</dbReference>
<dbReference type="InterPro" id="IPR024981">
    <property type="entry name" value="DUF3887"/>
</dbReference>
<proteinExistence type="predicted"/>
<evidence type="ECO:0000313" key="3">
    <source>
        <dbReference type="EMBL" id="HDP77082.1"/>
    </source>
</evidence>
<dbReference type="InterPro" id="IPR053145">
    <property type="entry name" value="AB_hydrolase_Est10"/>
</dbReference>
<dbReference type="InterPro" id="IPR022742">
    <property type="entry name" value="Hydrolase_4"/>
</dbReference>
<dbReference type="EMBL" id="DSBT01000079">
    <property type="protein sequence ID" value="HDP77082.1"/>
    <property type="molecule type" value="Genomic_DNA"/>
</dbReference>
<dbReference type="GO" id="GO:0052689">
    <property type="term" value="F:carboxylic ester hydrolase activity"/>
    <property type="evidence" value="ECO:0007669"/>
    <property type="project" value="TreeGrafter"/>
</dbReference>
<organism evidence="3">
    <name type="scientific">Mesotoga infera</name>
    <dbReference type="NCBI Taxonomy" id="1236046"/>
    <lineage>
        <taxon>Bacteria</taxon>
        <taxon>Thermotogati</taxon>
        <taxon>Thermotogota</taxon>
        <taxon>Thermotogae</taxon>
        <taxon>Kosmotogales</taxon>
        <taxon>Kosmotogaceae</taxon>
        <taxon>Mesotoga</taxon>
    </lineage>
</organism>
<dbReference type="Pfam" id="PF12146">
    <property type="entry name" value="Hydrolase_4"/>
    <property type="match status" value="1"/>
</dbReference>
<protein>
    <submittedName>
        <fullName evidence="3">DUF3887 domain-containing protein</fullName>
    </submittedName>
</protein>
<dbReference type="PANTHER" id="PTHR43265">
    <property type="entry name" value="ESTERASE ESTD"/>
    <property type="match status" value="1"/>
</dbReference>
<sequence length="426" mass="48479">MRRIVSVGVFAFLVFTMLFGSEVLADRYLQFFLRGNYHLAYEMQSLRAKTLYTVESMSQEFQQLGEEYGEYLFIFSTETSEIRGFTVFIFHAQFERGFIDFNVVVDDQGRIDTFLVQPTLQTGAIAEYIDTSKFDEFEITIGEDRNRLPAVITVPKEIDKYPLVILIHDSGAMDRDSTIGPNKPFRQIAWGLATQGVAVLRYDKRSFVFGERLSQTSPSIETEVIEDVINAITAASRIPSVSSIFLAGHGLGGRVAPAIAARDSRVDGIILLATPARKELQVIIDKQKYIGSLYEEESGQRTKLLTDYLQTALDGKLPPGAPVLAATAGYYYELDRMNPIEIVRELEIPVLIVQGDADFESTVQDYIMFMNALWTRLNVYFQLLPGLDHYFMPVKGEMSTPDYYYEFRHVDIQLIDAMFPWIYVFD</sequence>
<dbReference type="Proteomes" id="UP000886198">
    <property type="component" value="Unassembled WGS sequence"/>
</dbReference>
<gene>
    <name evidence="3" type="ORF">ENN47_02630</name>
</gene>
<reference evidence="3" key="1">
    <citation type="journal article" date="2020" name="mSystems">
        <title>Genome- and Community-Level Interaction Insights into Carbon Utilization and Element Cycling Functions of Hydrothermarchaeota in Hydrothermal Sediment.</title>
        <authorList>
            <person name="Zhou Z."/>
            <person name="Liu Y."/>
            <person name="Xu W."/>
            <person name="Pan J."/>
            <person name="Luo Z.H."/>
            <person name="Li M."/>
        </authorList>
    </citation>
    <scope>NUCLEOTIDE SEQUENCE [LARGE SCALE GENOMIC DNA]</scope>
    <source>
        <strain evidence="3">SpSt-1179</strain>
    </source>
</reference>
<dbReference type="Gene3D" id="3.40.50.1820">
    <property type="entry name" value="alpha/beta hydrolase"/>
    <property type="match status" value="1"/>
</dbReference>
<dbReference type="SUPFAM" id="SSF53474">
    <property type="entry name" value="alpha/beta-Hydrolases"/>
    <property type="match status" value="1"/>
</dbReference>
<evidence type="ECO:0000259" key="1">
    <source>
        <dbReference type="Pfam" id="PF12146"/>
    </source>
</evidence>
<feature type="domain" description="DUF3887" evidence="2">
    <location>
        <begin position="25"/>
        <end position="112"/>
    </location>
</feature>